<reference evidence="1" key="2">
    <citation type="submission" date="2025-08" db="UniProtKB">
        <authorList>
            <consortium name="Ensembl"/>
        </authorList>
    </citation>
    <scope>IDENTIFICATION</scope>
</reference>
<protein>
    <submittedName>
        <fullName evidence="1">Uncharacterized protein</fullName>
    </submittedName>
</protein>
<reference evidence="1" key="3">
    <citation type="submission" date="2025-09" db="UniProtKB">
        <authorList>
            <consortium name="Ensembl"/>
        </authorList>
    </citation>
    <scope>IDENTIFICATION</scope>
</reference>
<organism evidence="1 2">
    <name type="scientific">Sphaeramia orbicularis</name>
    <name type="common">orbiculate cardinalfish</name>
    <dbReference type="NCBI Taxonomy" id="375764"/>
    <lineage>
        <taxon>Eukaryota</taxon>
        <taxon>Metazoa</taxon>
        <taxon>Chordata</taxon>
        <taxon>Craniata</taxon>
        <taxon>Vertebrata</taxon>
        <taxon>Euteleostomi</taxon>
        <taxon>Actinopterygii</taxon>
        <taxon>Neopterygii</taxon>
        <taxon>Teleostei</taxon>
        <taxon>Neoteleostei</taxon>
        <taxon>Acanthomorphata</taxon>
        <taxon>Gobiaria</taxon>
        <taxon>Kurtiformes</taxon>
        <taxon>Apogonoidei</taxon>
        <taxon>Apogonidae</taxon>
        <taxon>Apogoninae</taxon>
        <taxon>Sphaeramia</taxon>
    </lineage>
</organism>
<sequence>MLVTKQNGHLTQVKVDEVFGLMRHIAAKISSNDAVPCRVILFVKFLQWRGHQHVCILYHCLLLRHDDFYSCNERRKKNIF</sequence>
<dbReference type="InParanoid" id="A0A673A4H2"/>
<name>A0A673A4H2_9TELE</name>
<dbReference type="Ensembl" id="ENSSORT00005024902.1">
    <property type="protein sequence ID" value="ENSSORP00005024191.1"/>
    <property type="gene ID" value="ENSSORG00005011652.1"/>
</dbReference>
<dbReference type="Proteomes" id="UP000472271">
    <property type="component" value="Chromosome 14"/>
</dbReference>
<dbReference type="PANTHER" id="PTHR48424:SF3">
    <property type="entry name" value="DYNEIN LIGHT CHAIN-RELATED"/>
    <property type="match status" value="1"/>
</dbReference>
<keyword evidence="2" id="KW-1185">Reference proteome</keyword>
<evidence type="ECO:0000313" key="2">
    <source>
        <dbReference type="Proteomes" id="UP000472271"/>
    </source>
</evidence>
<dbReference type="AlphaFoldDB" id="A0A673A4H2"/>
<proteinExistence type="predicted"/>
<evidence type="ECO:0000313" key="1">
    <source>
        <dbReference type="Ensembl" id="ENSSORP00005024191.1"/>
    </source>
</evidence>
<reference evidence="1" key="1">
    <citation type="submission" date="2019-06" db="EMBL/GenBank/DDBJ databases">
        <authorList>
            <consortium name="Wellcome Sanger Institute Data Sharing"/>
        </authorList>
    </citation>
    <scope>NUCLEOTIDE SEQUENCE [LARGE SCALE GENOMIC DNA]</scope>
</reference>
<dbReference type="PANTHER" id="PTHR48424">
    <property type="entry name" value="DYNEIN LIGHT CHAIN-RELATED"/>
    <property type="match status" value="1"/>
</dbReference>
<accession>A0A673A4H2</accession>